<protein>
    <submittedName>
        <fullName evidence="1">Uncharacterized protein</fullName>
    </submittedName>
</protein>
<sequence length="167" mass="19328">MSNKKLVVSSGDVYFIPLFLYEESSTKSFSRYKFGGEEQEFCFFRIIDDHLGAGILIEIFNYVGGIETDMNEIVSSQRLFKPIYISGSGISKKRWRKVGETKNYNKETDSNYSSIQFLIGMPGEFRLWCNDMESDIDSSQDIDDVEEHIIWTSMQVEKRVLKVLGRL</sequence>
<evidence type="ECO:0000313" key="2">
    <source>
        <dbReference type="Proteomes" id="UP000572072"/>
    </source>
</evidence>
<dbReference type="Pfam" id="PF15428">
    <property type="entry name" value="Imm26"/>
    <property type="match status" value="1"/>
</dbReference>
<dbReference type="InterPro" id="IPR029278">
    <property type="entry name" value="Imm26"/>
</dbReference>
<accession>A0A7Y3Z6D9</accession>
<dbReference type="RefSeq" id="WP_171357179.1">
    <property type="nucleotide sequence ID" value="NZ_VTYN01000004.1"/>
</dbReference>
<reference evidence="1 2" key="1">
    <citation type="submission" date="2019-08" db="EMBL/GenBank/DDBJ databases">
        <title>Draft genome sequencing and comparative genomics of hatchery-associated Vibrios.</title>
        <authorList>
            <person name="Kehlet-Delgado H."/>
            <person name="Mueller R.S."/>
        </authorList>
    </citation>
    <scope>NUCLEOTIDE SEQUENCE [LARGE SCALE GENOMIC DNA]</scope>
    <source>
        <strain evidence="1 2">00-78-3</strain>
    </source>
</reference>
<organism evidence="1 2">
    <name type="scientific">Vibrio rotiferianus</name>
    <dbReference type="NCBI Taxonomy" id="190895"/>
    <lineage>
        <taxon>Bacteria</taxon>
        <taxon>Pseudomonadati</taxon>
        <taxon>Pseudomonadota</taxon>
        <taxon>Gammaproteobacteria</taxon>
        <taxon>Vibrionales</taxon>
        <taxon>Vibrionaceae</taxon>
        <taxon>Vibrio</taxon>
    </lineage>
</organism>
<gene>
    <name evidence="1" type="ORF">F0262_04575</name>
</gene>
<comment type="caution">
    <text evidence="1">The sequence shown here is derived from an EMBL/GenBank/DDBJ whole genome shotgun (WGS) entry which is preliminary data.</text>
</comment>
<name>A0A7Y3Z6D9_9VIBR</name>
<dbReference type="Proteomes" id="UP000572072">
    <property type="component" value="Unassembled WGS sequence"/>
</dbReference>
<evidence type="ECO:0000313" key="1">
    <source>
        <dbReference type="EMBL" id="NOH47329.1"/>
    </source>
</evidence>
<proteinExistence type="predicted"/>
<dbReference type="EMBL" id="VTYN01000004">
    <property type="protein sequence ID" value="NOH47329.1"/>
    <property type="molecule type" value="Genomic_DNA"/>
</dbReference>
<dbReference type="AlphaFoldDB" id="A0A7Y3Z6D9"/>